<feature type="compositionally biased region" description="Polar residues" evidence="1">
    <location>
        <begin position="107"/>
        <end position="116"/>
    </location>
</feature>
<evidence type="ECO:0000313" key="3">
    <source>
        <dbReference type="EMBL" id="KAK6518781.1"/>
    </source>
</evidence>
<feature type="compositionally biased region" description="Polar residues" evidence="1">
    <location>
        <begin position="216"/>
        <end position="235"/>
    </location>
</feature>
<comment type="caution">
    <text evidence="3">The sequence shown here is derived from an EMBL/GenBank/DDBJ whole genome shotgun (WGS) entry which is preliminary data.</text>
</comment>
<sequence length="276" mass="27818">MRVSIFAIASILAVAVSAQDDGIPESCTNVVLLSQQCIPEDANAEDLQTNVEISRCLCAPDANFDNQILDCLGKTRTILPEENVQFLEGFQNYCSLIGGGGGGGGSIPTTSASVTRPSDTGSVTVPPTSTPTGGDDNVPENCRYIAAELSSCWTDDSPLPTAAPVARCLCSATSFDAAVEGCYSDIRGIDAEEASTVSSFLDFCSKFSGGSGGAGPTSTDDNNQPTSTGGSNSPEPTNTGSNGNNGGNGPNSAAGFKATILGTALAAILAGAALIL</sequence>
<dbReference type="AlphaFoldDB" id="A0AAN8NKL0"/>
<keyword evidence="4" id="KW-1185">Reference proteome</keyword>
<feature type="region of interest" description="Disordered" evidence="1">
    <location>
        <begin position="210"/>
        <end position="250"/>
    </location>
</feature>
<dbReference type="Proteomes" id="UP001307849">
    <property type="component" value="Unassembled WGS sequence"/>
</dbReference>
<feature type="region of interest" description="Disordered" evidence="1">
    <location>
        <begin position="106"/>
        <end position="139"/>
    </location>
</feature>
<evidence type="ECO:0000313" key="4">
    <source>
        <dbReference type="Proteomes" id="UP001307849"/>
    </source>
</evidence>
<keyword evidence="2" id="KW-0732">Signal</keyword>
<evidence type="ECO:0008006" key="5">
    <source>
        <dbReference type="Google" id="ProtNLM"/>
    </source>
</evidence>
<evidence type="ECO:0000256" key="1">
    <source>
        <dbReference type="SAM" id="MobiDB-lite"/>
    </source>
</evidence>
<dbReference type="EMBL" id="JAVHJM010000002">
    <property type="protein sequence ID" value="KAK6518781.1"/>
    <property type="molecule type" value="Genomic_DNA"/>
</dbReference>
<feature type="compositionally biased region" description="Low complexity" evidence="1">
    <location>
        <begin position="117"/>
        <end position="136"/>
    </location>
</feature>
<organism evidence="3 4">
    <name type="scientific">Arthrobotrys conoides</name>
    <dbReference type="NCBI Taxonomy" id="74498"/>
    <lineage>
        <taxon>Eukaryota</taxon>
        <taxon>Fungi</taxon>
        <taxon>Dikarya</taxon>
        <taxon>Ascomycota</taxon>
        <taxon>Pezizomycotina</taxon>
        <taxon>Orbiliomycetes</taxon>
        <taxon>Orbiliales</taxon>
        <taxon>Orbiliaceae</taxon>
        <taxon>Arthrobotrys</taxon>
    </lineage>
</organism>
<accession>A0AAN8NKL0</accession>
<gene>
    <name evidence="3" type="ORF">TWF506_005916</name>
</gene>
<feature type="signal peptide" evidence="2">
    <location>
        <begin position="1"/>
        <end position="18"/>
    </location>
</feature>
<name>A0AAN8NKL0_9PEZI</name>
<proteinExistence type="predicted"/>
<feature type="chain" id="PRO_5042890956" description="Extracellular membrane protein CFEM domain-containing protein" evidence="2">
    <location>
        <begin position="19"/>
        <end position="276"/>
    </location>
</feature>
<protein>
    <recommendedName>
        <fullName evidence="5">Extracellular membrane protein CFEM domain-containing protein</fullName>
    </recommendedName>
</protein>
<evidence type="ECO:0000256" key="2">
    <source>
        <dbReference type="SAM" id="SignalP"/>
    </source>
</evidence>
<reference evidence="3 4" key="1">
    <citation type="submission" date="2019-10" db="EMBL/GenBank/DDBJ databases">
        <authorList>
            <person name="Palmer J.M."/>
        </authorList>
    </citation>
    <scope>NUCLEOTIDE SEQUENCE [LARGE SCALE GENOMIC DNA]</scope>
    <source>
        <strain evidence="3 4">TWF506</strain>
    </source>
</reference>